<dbReference type="AlphaFoldDB" id="A0A520MCZ1"/>
<gene>
    <name evidence="2" type="ORF">EVB03_09245</name>
</gene>
<dbReference type="Proteomes" id="UP000315889">
    <property type="component" value="Unassembled WGS sequence"/>
</dbReference>
<dbReference type="PANTHER" id="PTHR40265:SF1">
    <property type="entry name" value="GLYOXALASE-LIKE DOMAIN-CONTAINING PROTEIN"/>
    <property type="match status" value="1"/>
</dbReference>
<dbReference type="InterPro" id="IPR025870">
    <property type="entry name" value="Glyoxalase-like_dom"/>
</dbReference>
<dbReference type="PANTHER" id="PTHR40265">
    <property type="entry name" value="BLL2707 PROTEIN"/>
    <property type="match status" value="1"/>
</dbReference>
<dbReference type="SUPFAM" id="SSF54593">
    <property type="entry name" value="Glyoxalase/Bleomycin resistance protein/Dihydroxybiphenyl dioxygenase"/>
    <property type="match status" value="1"/>
</dbReference>
<name>A0A520MCZ1_9GAMM</name>
<dbReference type="Pfam" id="PF13468">
    <property type="entry name" value="Glyoxalase_3"/>
    <property type="match status" value="1"/>
</dbReference>
<dbReference type="InterPro" id="IPR029068">
    <property type="entry name" value="Glyas_Bleomycin-R_OHBP_Dase"/>
</dbReference>
<comment type="caution">
    <text evidence="2">The sequence shown here is derived from an EMBL/GenBank/DDBJ whole genome shotgun (WGS) entry which is preliminary data.</text>
</comment>
<evidence type="ECO:0000313" key="2">
    <source>
        <dbReference type="EMBL" id="RZO19070.1"/>
    </source>
</evidence>
<accession>A0A520MCZ1</accession>
<evidence type="ECO:0000259" key="1">
    <source>
        <dbReference type="Pfam" id="PF13468"/>
    </source>
</evidence>
<reference evidence="2 3" key="1">
    <citation type="submission" date="2019-02" db="EMBL/GenBank/DDBJ databases">
        <title>Prokaryotic population dynamics and viral predation in marine succession experiment using metagenomics: the confinement effect.</title>
        <authorList>
            <person name="Haro-Moreno J.M."/>
            <person name="Rodriguez-Valera F."/>
            <person name="Lopez-Perez M."/>
        </authorList>
    </citation>
    <scope>NUCLEOTIDE SEQUENCE [LARGE SCALE GENOMIC DNA]</scope>
    <source>
        <strain evidence="2">MED-G170</strain>
    </source>
</reference>
<organism evidence="2 3">
    <name type="scientific">SAR92 clade bacterium</name>
    <dbReference type="NCBI Taxonomy" id="2315479"/>
    <lineage>
        <taxon>Bacteria</taxon>
        <taxon>Pseudomonadati</taxon>
        <taxon>Pseudomonadota</taxon>
        <taxon>Gammaproteobacteria</taxon>
        <taxon>Cellvibrionales</taxon>
        <taxon>Porticoccaceae</taxon>
        <taxon>SAR92 clade</taxon>
    </lineage>
</organism>
<dbReference type="EMBL" id="SHBP01000021">
    <property type="protein sequence ID" value="RZO19070.1"/>
    <property type="molecule type" value="Genomic_DNA"/>
</dbReference>
<sequence length="262" mass="28836">MAPQFDHAVIFVSDLEKAIADFVGLGFDVVRGGSHGSTENALIIFANQTYLELLGVKPGWSGRLMKMMGILAILEWLSARRGTIFFRLIRWISGELGPVDWCVRVDNLTTMTSEWSAQGLDVLKTKEFSRKRPDGKIARWYLGGTKNGYLPILLEDITPMVERMPLLAAGRHPNGATELLQIGLRENDTTFAGNVLKKFITPYSSSNSKNNDVINIGGVEVNFGGINMATKMSLTLSYSGGESQNLDLDKTHGVAIKMVPRT</sequence>
<dbReference type="Gene3D" id="3.10.180.10">
    <property type="entry name" value="2,3-Dihydroxybiphenyl 1,2-Dioxygenase, domain 1"/>
    <property type="match status" value="1"/>
</dbReference>
<feature type="domain" description="Glyoxalase-like" evidence="1">
    <location>
        <begin position="5"/>
        <end position="192"/>
    </location>
</feature>
<evidence type="ECO:0000313" key="3">
    <source>
        <dbReference type="Proteomes" id="UP000315889"/>
    </source>
</evidence>
<protein>
    <submittedName>
        <fullName evidence="2">VOC family protein</fullName>
    </submittedName>
</protein>
<proteinExistence type="predicted"/>